<keyword evidence="6" id="KW-0732">Signal</keyword>
<keyword evidence="3" id="KW-0964">Secreted</keyword>
<dbReference type="FunFam" id="3.40.50.11320:FF:000001">
    <property type="entry name" value="Carboxypeptidase"/>
    <property type="match status" value="1"/>
</dbReference>
<evidence type="ECO:0000256" key="2">
    <source>
        <dbReference type="ARBA" id="ARBA00009431"/>
    </source>
</evidence>
<evidence type="ECO:0000256" key="4">
    <source>
        <dbReference type="ARBA" id="ARBA00022645"/>
    </source>
</evidence>
<dbReference type="EMBL" id="CM001744">
    <property type="protein sequence ID" value="KJB29511.1"/>
    <property type="molecule type" value="Genomic_DNA"/>
</dbReference>
<organism evidence="12 13">
    <name type="scientific">Gossypium raimondii</name>
    <name type="common">Peruvian cotton</name>
    <name type="synonym">Gossypium klotzschianum subsp. raimondii</name>
    <dbReference type="NCBI Taxonomy" id="29730"/>
    <lineage>
        <taxon>Eukaryota</taxon>
        <taxon>Viridiplantae</taxon>
        <taxon>Streptophyta</taxon>
        <taxon>Embryophyta</taxon>
        <taxon>Tracheophyta</taxon>
        <taxon>Spermatophyta</taxon>
        <taxon>Magnoliopsida</taxon>
        <taxon>eudicotyledons</taxon>
        <taxon>Gunneridae</taxon>
        <taxon>Pentapetalae</taxon>
        <taxon>rosids</taxon>
        <taxon>malvids</taxon>
        <taxon>Malvales</taxon>
        <taxon>Malvaceae</taxon>
        <taxon>Malvoideae</taxon>
        <taxon>Gossypium</taxon>
    </lineage>
</organism>
<gene>
    <name evidence="12" type="ORF">B456_005G104400</name>
</gene>
<keyword evidence="13" id="KW-1185">Reference proteome</keyword>
<name>A0A0D2RIW2_GOSRA</name>
<evidence type="ECO:0000313" key="13">
    <source>
        <dbReference type="Proteomes" id="UP000032304"/>
    </source>
</evidence>
<proteinExistence type="inferred from homology"/>
<comment type="function">
    <text evidence="10">Probable carboxypeptidase.</text>
</comment>
<evidence type="ECO:0000256" key="5">
    <source>
        <dbReference type="ARBA" id="ARBA00022670"/>
    </source>
</evidence>
<dbReference type="PROSITE" id="PS00131">
    <property type="entry name" value="CARBOXYPEPT_SER_SER"/>
    <property type="match status" value="2"/>
</dbReference>
<evidence type="ECO:0000256" key="3">
    <source>
        <dbReference type="ARBA" id="ARBA00022525"/>
    </source>
</evidence>
<dbReference type="SUPFAM" id="SSF53474">
    <property type="entry name" value="alpha/beta-Hydrolases"/>
    <property type="match status" value="2"/>
</dbReference>
<dbReference type="Gene3D" id="6.10.250.940">
    <property type="match status" value="1"/>
</dbReference>
<dbReference type="GO" id="GO:0004185">
    <property type="term" value="F:serine-type carboxypeptidase activity"/>
    <property type="evidence" value="ECO:0007669"/>
    <property type="project" value="UniProtKB-UniRule"/>
</dbReference>
<dbReference type="PROSITE" id="PS00560">
    <property type="entry name" value="CARBOXYPEPT_SER_HIS"/>
    <property type="match status" value="1"/>
</dbReference>
<dbReference type="InterPro" id="IPR018202">
    <property type="entry name" value="Ser_caboxypep_ser_AS"/>
</dbReference>
<accession>A0A0D2RIW2</accession>
<dbReference type="Gene3D" id="3.40.50.11320">
    <property type="match status" value="2"/>
</dbReference>
<evidence type="ECO:0000256" key="11">
    <source>
        <dbReference type="RuleBase" id="RU361156"/>
    </source>
</evidence>
<keyword evidence="4 11" id="KW-0121">Carboxypeptidase</keyword>
<dbReference type="GO" id="GO:0006508">
    <property type="term" value="P:proteolysis"/>
    <property type="evidence" value="ECO:0007669"/>
    <property type="project" value="UniProtKB-KW"/>
</dbReference>
<evidence type="ECO:0000256" key="8">
    <source>
        <dbReference type="ARBA" id="ARBA00023157"/>
    </source>
</evidence>
<keyword evidence="5 11" id="KW-0645">Protease</keyword>
<reference evidence="12 13" key="1">
    <citation type="journal article" date="2012" name="Nature">
        <title>Repeated polyploidization of Gossypium genomes and the evolution of spinnable cotton fibres.</title>
        <authorList>
            <person name="Paterson A.H."/>
            <person name="Wendel J.F."/>
            <person name="Gundlach H."/>
            <person name="Guo H."/>
            <person name="Jenkins J."/>
            <person name="Jin D."/>
            <person name="Llewellyn D."/>
            <person name="Showmaker K.C."/>
            <person name="Shu S."/>
            <person name="Udall J."/>
            <person name="Yoo M.J."/>
            <person name="Byers R."/>
            <person name="Chen W."/>
            <person name="Doron-Faigenboim A."/>
            <person name="Duke M.V."/>
            <person name="Gong L."/>
            <person name="Grimwood J."/>
            <person name="Grover C."/>
            <person name="Grupp K."/>
            <person name="Hu G."/>
            <person name="Lee T.H."/>
            <person name="Li J."/>
            <person name="Lin L."/>
            <person name="Liu T."/>
            <person name="Marler B.S."/>
            <person name="Page J.T."/>
            <person name="Roberts A.W."/>
            <person name="Romanel E."/>
            <person name="Sanders W.S."/>
            <person name="Szadkowski E."/>
            <person name="Tan X."/>
            <person name="Tang H."/>
            <person name="Xu C."/>
            <person name="Wang J."/>
            <person name="Wang Z."/>
            <person name="Zhang D."/>
            <person name="Zhang L."/>
            <person name="Ashrafi H."/>
            <person name="Bedon F."/>
            <person name="Bowers J.E."/>
            <person name="Brubaker C.L."/>
            <person name="Chee P.W."/>
            <person name="Das S."/>
            <person name="Gingle A.R."/>
            <person name="Haigler C.H."/>
            <person name="Harker D."/>
            <person name="Hoffmann L.V."/>
            <person name="Hovav R."/>
            <person name="Jones D.C."/>
            <person name="Lemke C."/>
            <person name="Mansoor S."/>
            <person name="ur Rahman M."/>
            <person name="Rainville L.N."/>
            <person name="Rambani A."/>
            <person name="Reddy U.K."/>
            <person name="Rong J.K."/>
            <person name="Saranga Y."/>
            <person name="Scheffler B.E."/>
            <person name="Scheffler J.A."/>
            <person name="Stelly D.M."/>
            <person name="Triplett B.A."/>
            <person name="Van Deynze A."/>
            <person name="Vaslin M.F."/>
            <person name="Waghmare V.N."/>
            <person name="Walford S.A."/>
            <person name="Wright R.J."/>
            <person name="Zaki E.A."/>
            <person name="Zhang T."/>
            <person name="Dennis E.S."/>
            <person name="Mayer K.F."/>
            <person name="Peterson D.G."/>
            <person name="Rokhsar D.S."/>
            <person name="Wang X."/>
            <person name="Schmutz J."/>
        </authorList>
    </citation>
    <scope>NUCLEOTIDE SEQUENCE [LARGE SCALE GENOMIC DNA]</scope>
</reference>
<keyword evidence="8" id="KW-1015">Disulfide bond</keyword>
<evidence type="ECO:0000256" key="7">
    <source>
        <dbReference type="ARBA" id="ARBA00022801"/>
    </source>
</evidence>
<evidence type="ECO:0000313" key="12">
    <source>
        <dbReference type="EMBL" id="KJB29511.1"/>
    </source>
</evidence>
<keyword evidence="9" id="KW-0325">Glycoprotein</keyword>
<evidence type="ECO:0000256" key="9">
    <source>
        <dbReference type="ARBA" id="ARBA00023180"/>
    </source>
</evidence>
<dbReference type="InterPro" id="IPR029058">
    <property type="entry name" value="AB_hydrolase_fold"/>
</dbReference>
<protein>
    <recommendedName>
        <fullName evidence="11">Carboxypeptidase</fullName>
        <ecNumber evidence="11">3.4.16.-</ecNumber>
    </recommendedName>
</protein>
<dbReference type="PANTHER" id="PTHR11802:SF470">
    <property type="entry name" value="CARBOXYPEPTIDASE"/>
    <property type="match status" value="1"/>
</dbReference>
<comment type="similarity">
    <text evidence="2 11">Belongs to the peptidase S10 family.</text>
</comment>
<dbReference type="GO" id="GO:0005773">
    <property type="term" value="C:vacuole"/>
    <property type="evidence" value="ECO:0007669"/>
    <property type="project" value="TreeGrafter"/>
</dbReference>
<dbReference type="AlphaFoldDB" id="A0A0D2RIW2"/>
<evidence type="ECO:0000256" key="6">
    <source>
        <dbReference type="ARBA" id="ARBA00022729"/>
    </source>
</evidence>
<dbReference type="PANTHER" id="PTHR11802">
    <property type="entry name" value="SERINE PROTEASE FAMILY S10 SERINE CARBOXYPEPTIDASE"/>
    <property type="match status" value="1"/>
</dbReference>
<sequence length="736" mass="82385">MMELGPFRVEKDGKTLHRNEYAWNKESPAGVGFSYSNRTSDYKSSGDLRTAQDSLPFLEFFLAGESYAGHYVPQVAHTKLQNNQHTNQTIINLKGIAIGNASIDFETIMRGADLWIKQMMLLVTCMPLCSLMQFLLNFHLPYIPSCGDTDGALPLLCSKYAINKLGMRIKTAWYPWYIHGEVGGYAVGYQNLTFVTVRGAGHSVPSYQKAWALVLFSSFLNGKLPPSARRSLHKLLSPEATMKVTIKYLLLVLSCYFTTFLISCKGNQIANLNRLIESRKSPHPESWALLNDQEDSHNSPVYVGSQKGMMQSDKINALPGQPEGVDFDQYAGYVMVDPIADRALFYYFVESPQNSSDKPLVLWLNGGPGCSSLGYGAMLELGPFRVNKDGKTLYRNEYAWNKVANVIFLESPAGVGFSYSNDSSDYTKVGDKRTTKDSYVFLINWLERFPQYKRRDFFITGESYAGHYVPQLAYYILSRNKNTNQTVINLKGIAIGNAWIDDAICMKGMFDYLWTHALNSDETNEGINKYCNFVSEDSVSKKGDGDDNTIQCGKYLSQGFREMGFIDLYDIYAPQCNLSAIKPGSNGNIMNFDPCSGFHVKSYLNLAKVQAAFHAKATKWSGCSVGWTDSPMSVLPEIRNLSREIRVWIYSGDTDGRVPVTSSRYAIKTLELPVETAWRPWYSNSEVGGYVVGYKGVVFTTVRGAGHTVPSYQPERALTMITSFLHGKLPPDVSPF</sequence>
<dbReference type="FunFam" id="3.40.50.1820:FF:000030">
    <property type="entry name" value="Carboxypeptidase"/>
    <property type="match status" value="1"/>
</dbReference>
<dbReference type="Gene3D" id="3.40.50.1820">
    <property type="entry name" value="alpha/beta hydrolase"/>
    <property type="match status" value="2"/>
</dbReference>
<dbReference type="InterPro" id="IPR033124">
    <property type="entry name" value="Ser_caboxypep_his_AS"/>
</dbReference>
<dbReference type="Proteomes" id="UP000032304">
    <property type="component" value="Chromosome 5"/>
</dbReference>
<dbReference type="PRINTS" id="PR00724">
    <property type="entry name" value="CRBOXYPTASEC"/>
</dbReference>
<comment type="subcellular location">
    <subcellularLocation>
        <location evidence="1">Secreted</location>
    </subcellularLocation>
</comment>
<evidence type="ECO:0000256" key="10">
    <source>
        <dbReference type="ARBA" id="ARBA00037399"/>
    </source>
</evidence>
<dbReference type="InterPro" id="IPR001563">
    <property type="entry name" value="Peptidase_S10"/>
</dbReference>
<dbReference type="eggNOG" id="KOG1282">
    <property type="taxonomic scope" value="Eukaryota"/>
</dbReference>
<keyword evidence="7 11" id="KW-0378">Hydrolase</keyword>
<dbReference type="Pfam" id="PF00450">
    <property type="entry name" value="Peptidase_S10"/>
    <property type="match status" value="3"/>
</dbReference>
<dbReference type="EC" id="3.4.16.-" evidence="11"/>
<dbReference type="Gramene" id="KJB29511">
    <property type="protein sequence ID" value="KJB29511"/>
    <property type="gene ID" value="B456_005G104400"/>
</dbReference>
<evidence type="ECO:0000256" key="1">
    <source>
        <dbReference type="ARBA" id="ARBA00004613"/>
    </source>
</evidence>
<dbReference type="GO" id="GO:0005576">
    <property type="term" value="C:extracellular region"/>
    <property type="evidence" value="ECO:0007669"/>
    <property type="project" value="UniProtKB-SubCell"/>
</dbReference>